<evidence type="ECO:0000313" key="12">
    <source>
        <dbReference type="EMBL" id="JAG05352.1"/>
    </source>
</evidence>
<evidence type="ECO:0000313" key="23">
    <source>
        <dbReference type="EMBL" id="JAP99853.1"/>
    </source>
</evidence>
<dbReference type="PROSITE" id="PS50049">
    <property type="entry name" value="THD_2"/>
    <property type="match status" value="1"/>
</dbReference>
<dbReference type="GO" id="GO:0005125">
    <property type="term" value="F:cytokine activity"/>
    <property type="evidence" value="ECO:0007669"/>
    <property type="project" value="UniProtKB-KW"/>
</dbReference>
<organism evidence="14">
    <name type="scientific">Lygus hesperus</name>
    <name type="common">Western plant bug</name>
    <dbReference type="NCBI Taxonomy" id="30085"/>
    <lineage>
        <taxon>Eukaryota</taxon>
        <taxon>Metazoa</taxon>
        <taxon>Ecdysozoa</taxon>
        <taxon>Arthropoda</taxon>
        <taxon>Hexapoda</taxon>
        <taxon>Insecta</taxon>
        <taxon>Pterygota</taxon>
        <taxon>Neoptera</taxon>
        <taxon>Paraneoptera</taxon>
        <taxon>Hemiptera</taxon>
        <taxon>Heteroptera</taxon>
        <taxon>Panheteroptera</taxon>
        <taxon>Cimicomorpha</taxon>
        <taxon>Miridae</taxon>
        <taxon>Mirini</taxon>
        <taxon>Lygus</taxon>
    </lineage>
</organism>
<evidence type="ECO:0000256" key="1">
    <source>
        <dbReference type="ARBA" id="ARBA00004613"/>
    </source>
</evidence>
<evidence type="ECO:0000313" key="24">
    <source>
        <dbReference type="EMBL" id="JAQ06364.1"/>
    </source>
</evidence>
<dbReference type="EMBL" id="GBRD01012503">
    <property type="protein sequence ID" value="JAG53321.1"/>
    <property type="molecule type" value="Transcribed_RNA"/>
</dbReference>
<keyword evidence="9" id="KW-1133">Transmembrane helix</keyword>
<dbReference type="EMBL" id="GDHC01018775">
    <property type="protein sequence ID" value="JAP99853.1"/>
    <property type="molecule type" value="Transcribed_RNA"/>
</dbReference>
<evidence type="ECO:0000256" key="9">
    <source>
        <dbReference type="SAM" id="Phobius"/>
    </source>
</evidence>
<dbReference type="GO" id="GO:0005615">
    <property type="term" value="C:extracellular space"/>
    <property type="evidence" value="ECO:0007669"/>
    <property type="project" value="UniProtKB-KW"/>
</dbReference>
<keyword evidence="6" id="KW-0325">Glycoprotein</keyword>
<dbReference type="GO" id="GO:0005164">
    <property type="term" value="F:tumor necrosis factor receptor binding"/>
    <property type="evidence" value="ECO:0007669"/>
    <property type="project" value="InterPro"/>
</dbReference>
<evidence type="ECO:0000313" key="11">
    <source>
        <dbReference type="EMBL" id="JAG05351.1"/>
    </source>
</evidence>
<dbReference type="EMBL" id="GBHO01021366">
    <property type="protein sequence ID" value="JAG22238.1"/>
    <property type="molecule type" value="Transcribed_RNA"/>
</dbReference>
<dbReference type="PANTHER" id="PTHR15151">
    <property type="entry name" value="PROTEIN EIGER"/>
    <property type="match status" value="1"/>
</dbReference>
<evidence type="ECO:0000313" key="13">
    <source>
        <dbReference type="EMBL" id="JAG05354.1"/>
    </source>
</evidence>
<accession>A0A0A9XRI3</accession>
<dbReference type="EMBL" id="GBRD01012501">
    <property type="protein sequence ID" value="JAG53323.1"/>
    <property type="molecule type" value="Transcribed_RNA"/>
</dbReference>
<dbReference type="EMBL" id="GBHO01021368">
    <property type="protein sequence ID" value="JAG22236.1"/>
    <property type="molecule type" value="Transcribed_RNA"/>
</dbReference>
<feature type="region of interest" description="Disordered" evidence="8">
    <location>
        <begin position="105"/>
        <end position="152"/>
    </location>
</feature>
<evidence type="ECO:0000256" key="8">
    <source>
        <dbReference type="SAM" id="MobiDB-lite"/>
    </source>
</evidence>
<name>A0A0A9XRI3_LYGHE</name>
<evidence type="ECO:0000313" key="22">
    <source>
        <dbReference type="EMBL" id="JAG53321.1"/>
    </source>
</evidence>
<dbReference type="EMBL" id="GBHO01021367">
    <property type="protein sequence ID" value="JAG22237.1"/>
    <property type="molecule type" value="Transcribed_RNA"/>
</dbReference>
<dbReference type="InterPro" id="IPR008983">
    <property type="entry name" value="Tumour_necrosis_fac-like_dom"/>
</dbReference>
<dbReference type="Pfam" id="PF00229">
    <property type="entry name" value="TNF"/>
    <property type="match status" value="1"/>
</dbReference>
<evidence type="ECO:0000313" key="15">
    <source>
        <dbReference type="EMBL" id="JAG22237.1"/>
    </source>
</evidence>
<dbReference type="EMBL" id="GBRD01012502">
    <property type="protein sequence ID" value="JAG53322.1"/>
    <property type="molecule type" value="Transcribed_RNA"/>
</dbReference>
<dbReference type="EMBL" id="GBHO01038252">
    <property type="protein sequence ID" value="JAG05352.1"/>
    <property type="molecule type" value="Transcribed_RNA"/>
</dbReference>
<reference evidence="14" key="2">
    <citation type="submission" date="2014-07" db="EMBL/GenBank/DDBJ databases">
        <authorList>
            <person name="Hull J."/>
        </authorList>
    </citation>
    <scope>NUCLEOTIDE SEQUENCE</scope>
</reference>
<comment type="subcellular location">
    <subcellularLocation>
        <location evidence="1">Secreted</location>
    </subcellularLocation>
</comment>
<dbReference type="EMBL" id="GDHC01011349">
    <property type="protein sequence ID" value="JAQ07280.1"/>
    <property type="molecule type" value="Transcribed_RNA"/>
</dbReference>
<dbReference type="Gene3D" id="2.60.120.40">
    <property type="match status" value="1"/>
</dbReference>
<feature type="compositionally biased region" description="Gly residues" evidence="8">
    <location>
        <begin position="109"/>
        <end position="119"/>
    </location>
</feature>
<evidence type="ECO:0000256" key="5">
    <source>
        <dbReference type="ARBA" id="ARBA00023157"/>
    </source>
</evidence>
<proteinExistence type="inferred from homology"/>
<dbReference type="EMBL" id="GBRD01012498">
    <property type="protein sequence ID" value="JAG53326.1"/>
    <property type="molecule type" value="Transcribed_RNA"/>
</dbReference>
<evidence type="ECO:0000313" key="17">
    <source>
        <dbReference type="EMBL" id="JAG22239.1"/>
    </source>
</evidence>
<keyword evidence="4" id="KW-0964">Secreted</keyword>
<evidence type="ECO:0000256" key="6">
    <source>
        <dbReference type="ARBA" id="ARBA00023180"/>
    </source>
</evidence>
<dbReference type="GO" id="GO:0006955">
    <property type="term" value="P:immune response"/>
    <property type="evidence" value="ECO:0007669"/>
    <property type="project" value="InterPro"/>
</dbReference>
<evidence type="ECO:0000313" key="26">
    <source>
        <dbReference type="EMBL" id="JAQ15143.1"/>
    </source>
</evidence>
<evidence type="ECO:0000256" key="2">
    <source>
        <dbReference type="ARBA" id="ARBA00008670"/>
    </source>
</evidence>
<dbReference type="EMBL" id="GBHO01002024">
    <property type="protein sequence ID" value="JAG41580.1"/>
    <property type="molecule type" value="Transcribed_RNA"/>
</dbReference>
<evidence type="ECO:0000313" key="19">
    <source>
        <dbReference type="EMBL" id="JAG22241.1"/>
    </source>
</evidence>
<evidence type="ECO:0000313" key="14">
    <source>
        <dbReference type="EMBL" id="JAG22236.1"/>
    </source>
</evidence>
<dbReference type="EMBL" id="GBRD01012500">
    <property type="protein sequence ID" value="JAG53324.1"/>
    <property type="molecule type" value="Transcribed_RNA"/>
</dbReference>
<reference evidence="23" key="4">
    <citation type="journal article" date="2016" name="Gigascience">
        <title>De novo construction of an expanded transcriptome assembly for the western tarnished plant bug, Lygus hesperus.</title>
        <authorList>
            <person name="Tassone E.E."/>
            <person name="Geib S.M."/>
            <person name="Hall B."/>
            <person name="Fabrick J.A."/>
            <person name="Brent C.S."/>
            <person name="Hull J.J."/>
        </authorList>
    </citation>
    <scope>NUCLEOTIDE SEQUENCE</scope>
</reference>
<dbReference type="EMBL" id="GBHO01038250">
    <property type="protein sequence ID" value="JAG05354.1"/>
    <property type="molecule type" value="Transcribed_RNA"/>
</dbReference>
<dbReference type="GO" id="GO:0016020">
    <property type="term" value="C:membrane"/>
    <property type="evidence" value="ECO:0007669"/>
    <property type="project" value="InterPro"/>
</dbReference>
<comment type="similarity">
    <text evidence="2">Belongs to the tumor necrosis factor family.</text>
</comment>
<feature type="transmembrane region" description="Helical" evidence="9">
    <location>
        <begin position="7"/>
        <end position="30"/>
    </location>
</feature>
<keyword evidence="9" id="KW-0812">Transmembrane</keyword>
<protein>
    <submittedName>
        <fullName evidence="14">Ectodysplasin-A</fullName>
    </submittedName>
</protein>
<dbReference type="EMBL" id="GBHO01021365">
    <property type="protein sequence ID" value="JAG22239.1"/>
    <property type="molecule type" value="Transcribed_RNA"/>
</dbReference>
<dbReference type="EMBL" id="GBHO01002008">
    <property type="protein sequence ID" value="JAG41596.1"/>
    <property type="molecule type" value="Transcribed_RNA"/>
</dbReference>
<dbReference type="InterPro" id="IPR006052">
    <property type="entry name" value="TNF_dom"/>
</dbReference>
<keyword evidence="3" id="KW-0202">Cytokine</keyword>
<evidence type="ECO:0000313" key="21">
    <source>
        <dbReference type="EMBL" id="JAG41596.1"/>
    </source>
</evidence>
<dbReference type="AlphaFoldDB" id="A0A0A9XRI3"/>
<evidence type="ECO:0000313" key="25">
    <source>
        <dbReference type="EMBL" id="JAQ07280.1"/>
    </source>
</evidence>
<dbReference type="InterPro" id="IPR051748">
    <property type="entry name" value="TNF_Ligand_Superfamily"/>
</dbReference>
<feature type="domain" description="THD" evidence="10">
    <location>
        <begin position="223"/>
        <end position="364"/>
    </location>
</feature>
<dbReference type="EMBL" id="GBHO01038253">
    <property type="protein sequence ID" value="JAG05351.1"/>
    <property type="molecule type" value="Transcribed_RNA"/>
</dbReference>
<sequence>MERDKNRVGYCTLIIAASGWIIIGAAITYLELKRNAEINPLAARVNFLLKEVEGLRAEIENIRNNTESRLDQFEKRSYEAAVPQYDDGFEGDYDDEYDEDIAEEEAGAAKGGAGAGGAAGRRRRRSSSASYKQTSAGKDDLRGKRNVFGTSPIIANSPNAIMKQTWTKPGNRTKGVEAEIVLESVLPQEQPPQEVWTQPTANTCCNTIAAHFGGDIATVSHVKTTHYQGNHRVYQNGVIGEWEPADWMKDLDMTSKFYLDSSRNGVSIKEESQGLYFVYAQVFYADQHDTAGFGIYINHENVFQCTVTSLHQAETHRHKTKSNSCYTGGLVRLTRGDKVTLREIEGTRSTVMHAPKSFLGMYRVHA</sequence>
<dbReference type="PANTHER" id="PTHR15151:SF24">
    <property type="entry name" value="A PROLIFERATION-INDUCING LIGAND-LIKE PROTEIN-RELATED"/>
    <property type="match status" value="1"/>
</dbReference>
<dbReference type="EMBL" id="GBHO01021363">
    <property type="protein sequence ID" value="JAG22241.1"/>
    <property type="molecule type" value="Transcribed_RNA"/>
</dbReference>
<gene>
    <name evidence="14" type="primary">Eda_9</name>
    <name evidence="16" type="synonym">Eda_0</name>
    <name evidence="15" type="synonym">Eda_1</name>
    <name evidence="12" type="synonym">Eda_10</name>
    <name evidence="11" type="synonym">Eda_2</name>
    <name evidence="17" type="synonym">Eda_3</name>
    <name evidence="18" type="synonym">Eda_4</name>
    <name evidence="13" type="synonym">Eda_5</name>
    <name evidence="19" type="synonym">Eda_6</name>
    <name evidence="20" type="synonym">Eda_7</name>
    <name evidence="21" type="synonym">Eda_8</name>
    <name evidence="21" type="ORF">CM83_70462</name>
    <name evidence="12" type="ORF">CM83_70463</name>
    <name evidence="11" type="ORF">CM83_70464</name>
    <name evidence="13" type="ORF">CM83_70465</name>
    <name evidence="20" type="ORF">CM83_70466</name>
    <name evidence="19" type="ORF">CM83_70467</name>
    <name evidence="18" type="ORF">CM83_70468</name>
    <name evidence="17" type="ORF">CM83_70469</name>
    <name evidence="16" type="ORF">CM83_70470</name>
    <name evidence="15" type="ORF">CM83_70471</name>
    <name evidence="14" type="ORF">CM83_70472</name>
    <name evidence="23" type="ORF">g.73205</name>
    <name evidence="25" type="ORF">g.73206</name>
    <name evidence="26" type="ORF">g.73207</name>
    <name evidence="24" type="ORF">g.73208</name>
</gene>
<dbReference type="EMBL" id="GBRD01012499">
    <property type="protein sequence ID" value="JAG53325.1"/>
    <property type="molecule type" value="Transcribed_RNA"/>
</dbReference>
<evidence type="ECO:0000259" key="10">
    <source>
        <dbReference type="PROSITE" id="PS50049"/>
    </source>
</evidence>
<dbReference type="EMBL" id="GBHO01021364">
    <property type="protein sequence ID" value="JAG22240.1"/>
    <property type="molecule type" value="Transcribed_RNA"/>
</dbReference>
<keyword evidence="7" id="KW-0175">Coiled coil</keyword>
<reference evidence="14" key="1">
    <citation type="journal article" date="2014" name="PLoS ONE">
        <title>Transcriptome-Based Identification of ABC Transporters in the Western Tarnished Plant Bug Lygus hesperus.</title>
        <authorList>
            <person name="Hull J.J."/>
            <person name="Chaney K."/>
            <person name="Geib S.M."/>
            <person name="Fabrick J.A."/>
            <person name="Brent C.S."/>
            <person name="Walsh D."/>
            <person name="Lavine L.C."/>
        </authorList>
    </citation>
    <scope>NUCLEOTIDE SEQUENCE</scope>
</reference>
<evidence type="ECO:0000256" key="7">
    <source>
        <dbReference type="SAM" id="Coils"/>
    </source>
</evidence>
<keyword evidence="9" id="KW-0472">Membrane</keyword>
<evidence type="ECO:0000256" key="3">
    <source>
        <dbReference type="ARBA" id="ARBA00022514"/>
    </source>
</evidence>
<dbReference type="EMBL" id="GDHC01012265">
    <property type="protein sequence ID" value="JAQ06364.1"/>
    <property type="molecule type" value="Transcribed_RNA"/>
</dbReference>
<evidence type="ECO:0000313" key="20">
    <source>
        <dbReference type="EMBL" id="JAG41580.1"/>
    </source>
</evidence>
<evidence type="ECO:0000313" key="18">
    <source>
        <dbReference type="EMBL" id="JAG22240.1"/>
    </source>
</evidence>
<dbReference type="EMBL" id="GDHC01003486">
    <property type="protein sequence ID" value="JAQ15143.1"/>
    <property type="molecule type" value="Transcribed_RNA"/>
</dbReference>
<keyword evidence="5" id="KW-1015">Disulfide bond</keyword>
<feature type="coiled-coil region" evidence="7">
    <location>
        <begin position="45"/>
        <end position="76"/>
    </location>
</feature>
<evidence type="ECO:0000313" key="16">
    <source>
        <dbReference type="EMBL" id="JAG22238.1"/>
    </source>
</evidence>
<evidence type="ECO:0000256" key="4">
    <source>
        <dbReference type="ARBA" id="ARBA00022525"/>
    </source>
</evidence>
<dbReference type="SUPFAM" id="SSF49842">
    <property type="entry name" value="TNF-like"/>
    <property type="match status" value="1"/>
</dbReference>
<reference evidence="22" key="3">
    <citation type="submission" date="2014-09" db="EMBL/GenBank/DDBJ databases">
        <authorList>
            <person name="Magalhaes I.L.F."/>
            <person name="Oliveira U."/>
            <person name="Santos F.R."/>
            <person name="Vidigal T.H.D.A."/>
            <person name="Brescovit A.D."/>
            <person name="Santos A.J."/>
        </authorList>
    </citation>
    <scope>NUCLEOTIDE SEQUENCE</scope>
</reference>